<protein>
    <recommendedName>
        <fullName evidence="3">Transmembrane protein 60</fullName>
    </recommendedName>
</protein>
<feature type="transmembrane region" description="Helical" evidence="1">
    <location>
        <begin position="73"/>
        <end position="91"/>
    </location>
</feature>
<dbReference type="AlphaFoldDB" id="R4WS64"/>
<keyword evidence="1" id="KW-0812">Transmembrane</keyword>
<reference evidence="2" key="1">
    <citation type="journal article" date="2013" name="PLoS ONE">
        <title>Gene expression in gut symbiotic organ of stinkbug affected by extracellular bacterial symbiont.</title>
        <authorList>
            <person name="Futahashi R."/>
            <person name="Tanaka K."/>
            <person name="Tanahashi M."/>
            <person name="Nikoh N."/>
            <person name="Kikuchi Y."/>
            <person name="Lee B.L."/>
            <person name="Fukatsu T."/>
        </authorList>
    </citation>
    <scope>NUCLEOTIDE SEQUENCE</scope>
    <source>
        <tissue evidence="2">Midgut</tissue>
    </source>
</reference>
<feature type="transmembrane region" description="Helical" evidence="1">
    <location>
        <begin position="31"/>
        <end position="53"/>
    </location>
</feature>
<evidence type="ECO:0000313" key="2">
    <source>
        <dbReference type="EMBL" id="BAN20742.1"/>
    </source>
</evidence>
<feature type="transmembrane region" description="Helical" evidence="1">
    <location>
        <begin position="103"/>
        <end position="125"/>
    </location>
</feature>
<feature type="transmembrane region" description="Helical" evidence="1">
    <location>
        <begin position="7"/>
        <end position="25"/>
    </location>
</feature>
<accession>R4WS64</accession>
<dbReference type="Pfam" id="PF10269">
    <property type="entry name" value="Tmemb_185A"/>
    <property type="match status" value="1"/>
</dbReference>
<name>R4WS64_RIPPE</name>
<dbReference type="InterPro" id="IPR019396">
    <property type="entry name" value="TM_Fragile-X-F-assoc"/>
</dbReference>
<keyword evidence="1" id="KW-0472">Membrane</keyword>
<dbReference type="PANTHER" id="PTHR13568">
    <property type="entry name" value="FAM11A, B PROTEIN"/>
    <property type="match status" value="1"/>
</dbReference>
<evidence type="ECO:0008006" key="3">
    <source>
        <dbReference type="Google" id="ProtNLM"/>
    </source>
</evidence>
<evidence type="ECO:0000256" key="1">
    <source>
        <dbReference type="SAM" id="Phobius"/>
    </source>
</evidence>
<dbReference type="EMBL" id="AK417527">
    <property type="protein sequence ID" value="BAN20742.1"/>
    <property type="molecule type" value="mRNA"/>
</dbReference>
<proteinExistence type="evidence at transcript level"/>
<organism evidence="2">
    <name type="scientific">Riptortus pedestris</name>
    <name type="common">Bean bug</name>
    <dbReference type="NCBI Taxonomy" id="329032"/>
    <lineage>
        <taxon>Eukaryota</taxon>
        <taxon>Metazoa</taxon>
        <taxon>Ecdysozoa</taxon>
        <taxon>Arthropoda</taxon>
        <taxon>Hexapoda</taxon>
        <taxon>Insecta</taxon>
        <taxon>Pterygota</taxon>
        <taxon>Neoptera</taxon>
        <taxon>Paraneoptera</taxon>
        <taxon>Hemiptera</taxon>
        <taxon>Heteroptera</taxon>
        <taxon>Panheteroptera</taxon>
        <taxon>Pentatomomorpha</taxon>
        <taxon>Coreoidea</taxon>
        <taxon>Alydidae</taxon>
        <taxon>Riptortus</taxon>
    </lineage>
</organism>
<keyword evidence="1" id="KW-1133">Transmembrane helix</keyword>
<sequence>MAVLHRALFTWFVLLVFLILLVLRLDQRIQWSWFIVFVPMWFYDVILLTYVFLNMMSYCRQGHELSNSVQRRLYYLLAIILKLISLVILCLKLENVVSNISTLYVMIPVWILIPFMLLDVFMTLVKSSRSRYL</sequence>
<dbReference type="PANTHER" id="PTHR13568:SF4">
    <property type="entry name" value="TRANSMEMBRANE PROTEIN 60"/>
    <property type="match status" value="1"/>
</dbReference>